<protein>
    <recommendedName>
        <fullName evidence="4">DUF2244 domain-containing protein</fullName>
    </recommendedName>
</protein>
<feature type="transmembrane region" description="Helical" evidence="1">
    <location>
        <begin position="42"/>
        <end position="63"/>
    </location>
</feature>
<dbReference type="EMBL" id="CP043420">
    <property type="protein sequence ID" value="QEL11389.1"/>
    <property type="molecule type" value="Genomic_DNA"/>
</dbReference>
<dbReference type="Proteomes" id="UP000322553">
    <property type="component" value="Chromosome"/>
</dbReference>
<evidence type="ECO:0008006" key="4">
    <source>
        <dbReference type="Google" id="ProtNLM"/>
    </source>
</evidence>
<organism evidence="2 3">
    <name type="scientific">Kushneria phosphatilytica</name>
    <dbReference type="NCBI Taxonomy" id="657387"/>
    <lineage>
        <taxon>Bacteria</taxon>
        <taxon>Pseudomonadati</taxon>
        <taxon>Pseudomonadota</taxon>
        <taxon>Gammaproteobacteria</taxon>
        <taxon>Oceanospirillales</taxon>
        <taxon>Halomonadaceae</taxon>
        <taxon>Kushneria</taxon>
    </lineage>
</organism>
<keyword evidence="1" id="KW-1133">Transmembrane helix</keyword>
<reference evidence="2 3" key="1">
    <citation type="submission" date="2019-08" db="EMBL/GenBank/DDBJ databases">
        <title>Complete genome sequence of Kushneria sp. YCWA18, a halophilic phosphate-solubilizing bacterium isolated from Daqiao saltern in China.</title>
        <authorList>
            <person name="Du G.-X."/>
            <person name="Qu L.-Y."/>
        </authorList>
    </citation>
    <scope>NUCLEOTIDE SEQUENCE [LARGE SCALE GENOMIC DNA]</scope>
    <source>
        <strain evidence="2 3">YCWA18</strain>
    </source>
</reference>
<dbReference type="OrthoDB" id="6183803at2"/>
<dbReference type="KEGG" id="kuy:FY550_09725"/>
<evidence type="ECO:0000313" key="2">
    <source>
        <dbReference type="EMBL" id="QEL11389.1"/>
    </source>
</evidence>
<accession>A0A5C1A2Q4</accession>
<keyword evidence="1" id="KW-0472">Membrane</keyword>
<gene>
    <name evidence="2" type="ORF">FY550_09725</name>
</gene>
<dbReference type="AlphaFoldDB" id="A0A5C1A2Q4"/>
<evidence type="ECO:0000256" key="1">
    <source>
        <dbReference type="SAM" id="Phobius"/>
    </source>
</evidence>
<proteinExistence type="predicted"/>
<keyword evidence="1" id="KW-0812">Transmembrane</keyword>
<evidence type="ECO:0000313" key="3">
    <source>
        <dbReference type="Proteomes" id="UP000322553"/>
    </source>
</evidence>
<name>A0A5C1A2Q4_9GAMM</name>
<sequence>MRENGVTHVALAQTALYVPLKASWLALFARGALSLGLGGVLLYWWGASWSAMALPSLLMAFWLHWFRPPPELRCMDGSRWEARQRGEDAAAWQPVTLSIKRLGAGIIELVIDGQGQALWPDSADAETRRRLRRLLLRQAGQHTKVDATDWSGRVRRWWQRRDD</sequence>
<keyword evidence="3" id="KW-1185">Reference proteome</keyword>